<dbReference type="Proteomes" id="UP000247922">
    <property type="component" value="Unassembled WGS sequence"/>
</dbReference>
<dbReference type="NCBIfam" id="TIGR00077">
    <property type="entry name" value="lspA"/>
    <property type="match status" value="1"/>
</dbReference>
<feature type="active site" evidence="9">
    <location>
        <position position="110"/>
    </location>
</feature>
<evidence type="ECO:0000256" key="2">
    <source>
        <dbReference type="ARBA" id="ARBA00022475"/>
    </source>
</evidence>
<keyword evidence="3 9" id="KW-0645">Protease</keyword>
<dbReference type="PANTHER" id="PTHR33695:SF1">
    <property type="entry name" value="LIPOPROTEIN SIGNAL PEPTIDASE"/>
    <property type="match status" value="1"/>
</dbReference>
<evidence type="ECO:0000256" key="7">
    <source>
        <dbReference type="ARBA" id="ARBA00022989"/>
    </source>
</evidence>
<keyword evidence="8 9" id="KW-0472">Membrane</keyword>
<evidence type="ECO:0000256" key="4">
    <source>
        <dbReference type="ARBA" id="ARBA00022692"/>
    </source>
</evidence>
<organism evidence="12 13">
    <name type="scientific">Streptohalobacillus salinus</name>
    <dbReference type="NCBI Taxonomy" id="621096"/>
    <lineage>
        <taxon>Bacteria</taxon>
        <taxon>Bacillati</taxon>
        <taxon>Bacillota</taxon>
        <taxon>Bacilli</taxon>
        <taxon>Bacillales</taxon>
        <taxon>Bacillaceae</taxon>
        <taxon>Streptohalobacillus</taxon>
    </lineage>
</organism>
<evidence type="ECO:0000313" key="13">
    <source>
        <dbReference type="Proteomes" id="UP000247922"/>
    </source>
</evidence>
<comment type="catalytic activity">
    <reaction evidence="9 10">
        <text>Release of signal peptides from bacterial membrane prolipoproteins. Hydrolyzes -Xaa-Yaa-Zaa-|-(S,diacylglyceryl)Cys-, in which Xaa is hydrophobic (preferably Leu), and Yaa (Ala or Ser) and Zaa (Gly or Ala) have small, neutral side chains.</text>
        <dbReference type="EC" id="3.4.23.36"/>
    </reaction>
</comment>
<evidence type="ECO:0000256" key="8">
    <source>
        <dbReference type="ARBA" id="ARBA00023136"/>
    </source>
</evidence>
<comment type="subcellular location">
    <subcellularLocation>
        <location evidence="9">Cell membrane</location>
        <topology evidence="9">Multi-pass membrane protein</topology>
    </subcellularLocation>
</comment>
<feature type="transmembrane region" description="Helical" evidence="9">
    <location>
        <begin position="83"/>
        <end position="100"/>
    </location>
</feature>
<comment type="function">
    <text evidence="9 10">This protein specifically catalyzes the removal of signal peptides from prolipoproteins.</text>
</comment>
<dbReference type="PROSITE" id="PS00855">
    <property type="entry name" value="SPASE_II"/>
    <property type="match status" value="1"/>
</dbReference>
<sequence>MYYFVSLLIILIDQLTKVLVINYMEIGESIPLIDDILYLTSHRNPGAAWGILAGQMWFFYVITLIVIGVIVYYMRTYAKEQRFLGISLGLVLGGAIGNFIDRVLYQEVVDFVNVYIGSYNYPIFNVADSALVVGVILIGFITLKEEFTKEKSEK</sequence>
<dbReference type="AlphaFoldDB" id="A0A2V3WCV7"/>
<keyword evidence="6 9" id="KW-0378">Hydrolase</keyword>
<reference evidence="12 13" key="1">
    <citation type="submission" date="2018-05" db="EMBL/GenBank/DDBJ databases">
        <title>Genomic Encyclopedia of Type Strains, Phase IV (KMG-IV): sequencing the most valuable type-strain genomes for metagenomic binning, comparative biology and taxonomic classification.</title>
        <authorList>
            <person name="Goeker M."/>
        </authorList>
    </citation>
    <scope>NUCLEOTIDE SEQUENCE [LARGE SCALE GENOMIC DNA]</scope>
    <source>
        <strain evidence="12 13">DSM 22440</strain>
    </source>
</reference>
<dbReference type="EC" id="3.4.23.36" evidence="9"/>
<comment type="similarity">
    <text evidence="1 9 11">Belongs to the peptidase A8 family.</text>
</comment>
<evidence type="ECO:0000256" key="10">
    <source>
        <dbReference type="RuleBase" id="RU000594"/>
    </source>
</evidence>
<evidence type="ECO:0000256" key="11">
    <source>
        <dbReference type="RuleBase" id="RU004181"/>
    </source>
</evidence>
<evidence type="ECO:0000256" key="6">
    <source>
        <dbReference type="ARBA" id="ARBA00022801"/>
    </source>
</evidence>
<evidence type="ECO:0000256" key="3">
    <source>
        <dbReference type="ARBA" id="ARBA00022670"/>
    </source>
</evidence>
<keyword evidence="13" id="KW-1185">Reference proteome</keyword>
<feature type="transmembrane region" description="Helical" evidence="9">
    <location>
        <begin position="47"/>
        <end position="71"/>
    </location>
</feature>
<keyword evidence="4 9" id="KW-0812">Transmembrane</keyword>
<keyword evidence="2 9" id="KW-1003">Cell membrane</keyword>
<name>A0A2V3WCV7_9BACI</name>
<dbReference type="GO" id="GO:0006508">
    <property type="term" value="P:proteolysis"/>
    <property type="evidence" value="ECO:0007669"/>
    <property type="project" value="UniProtKB-KW"/>
</dbReference>
<protein>
    <recommendedName>
        <fullName evidence="9">Lipoprotein signal peptidase</fullName>
        <ecNumber evidence="9">3.4.23.36</ecNumber>
    </recommendedName>
    <alternativeName>
        <fullName evidence="9">Prolipoprotein signal peptidase</fullName>
    </alternativeName>
    <alternativeName>
        <fullName evidence="9">Signal peptidase II</fullName>
        <shortName evidence="9">SPase II</shortName>
    </alternativeName>
</protein>
<comment type="caution">
    <text evidence="9">Lacks conserved residue(s) required for the propagation of feature annotation.</text>
</comment>
<evidence type="ECO:0000313" key="12">
    <source>
        <dbReference type="EMBL" id="PXW92596.1"/>
    </source>
</evidence>
<proteinExistence type="inferred from homology"/>
<dbReference type="InterPro" id="IPR001872">
    <property type="entry name" value="Peptidase_A8"/>
</dbReference>
<evidence type="ECO:0000256" key="5">
    <source>
        <dbReference type="ARBA" id="ARBA00022750"/>
    </source>
</evidence>
<dbReference type="EMBL" id="QJJR01000002">
    <property type="protein sequence ID" value="PXW92596.1"/>
    <property type="molecule type" value="Genomic_DNA"/>
</dbReference>
<feature type="transmembrane region" description="Helical" evidence="9">
    <location>
        <begin position="120"/>
        <end position="143"/>
    </location>
</feature>
<dbReference type="UniPathway" id="UPA00665"/>
<feature type="active site" evidence="9">
    <location>
        <position position="128"/>
    </location>
</feature>
<keyword evidence="7 9" id="KW-1133">Transmembrane helix</keyword>
<dbReference type="Pfam" id="PF01252">
    <property type="entry name" value="Peptidase_A8"/>
    <property type="match status" value="1"/>
</dbReference>
<dbReference type="HAMAP" id="MF_00161">
    <property type="entry name" value="LspA"/>
    <property type="match status" value="1"/>
</dbReference>
<dbReference type="GO" id="GO:0004190">
    <property type="term" value="F:aspartic-type endopeptidase activity"/>
    <property type="evidence" value="ECO:0007669"/>
    <property type="project" value="UniProtKB-UniRule"/>
</dbReference>
<keyword evidence="5 9" id="KW-0064">Aspartyl protease</keyword>
<accession>A0A2V3WCV7</accession>
<dbReference type="GO" id="GO:0005886">
    <property type="term" value="C:plasma membrane"/>
    <property type="evidence" value="ECO:0007669"/>
    <property type="project" value="UniProtKB-SubCell"/>
</dbReference>
<comment type="caution">
    <text evidence="12">The sequence shown here is derived from an EMBL/GenBank/DDBJ whole genome shotgun (WGS) entry which is preliminary data.</text>
</comment>
<gene>
    <name evidence="9" type="primary">lspA</name>
    <name evidence="12" type="ORF">DES38_102179</name>
</gene>
<evidence type="ECO:0000256" key="1">
    <source>
        <dbReference type="ARBA" id="ARBA00006139"/>
    </source>
</evidence>
<dbReference type="PRINTS" id="PR00781">
    <property type="entry name" value="LIPOSIGPTASE"/>
</dbReference>
<dbReference type="PANTHER" id="PTHR33695">
    <property type="entry name" value="LIPOPROTEIN SIGNAL PEPTIDASE"/>
    <property type="match status" value="1"/>
</dbReference>
<evidence type="ECO:0000256" key="9">
    <source>
        <dbReference type="HAMAP-Rule" id="MF_00161"/>
    </source>
</evidence>
<comment type="pathway">
    <text evidence="9">Protein modification; lipoprotein biosynthesis (signal peptide cleavage).</text>
</comment>